<dbReference type="OrthoDB" id="9936519at2"/>
<keyword evidence="2" id="KW-1185">Reference proteome</keyword>
<dbReference type="EMBL" id="CP034433">
    <property type="protein sequence ID" value="AZN35396.1"/>
    <property type="molecule type" value="Genomic_DNA"/>
</dbReference>
<gene>
    <name evidence="1" type="ORF">EJO50_02180</name>
</gene>
<evidence type="ECO:0000313" key="2">
    <source>
        <dbReference type="Proteomes" id="UP000282438"/>
    </source>
</evidence>
<proteinExistence type="predicted"/>
<sequence length="104" mass="11055">MNNALSAQPECGLSENPPAGAAALAAFLSAPAQALPPIQLKPAFLLPGHSREVRLVWRQVLNNVAEFLACSHEDKVFLFAQIDRRPRLLIGDAGDCKGLPTSPG</sequence>
<protein>
    <submittedName>
        <fullName evidence="1">Uncharacterized protein</fullName>
    </submittedName>
</protein>
<reference evidence="1 2" key="1">
    <citation type="submission" date="2018-12" db="EMBL/GenBank/DDBJ databases">
        <title>Complete genome sequence of Iodobacter sp. H11R3.</title>
        <authorList>
            <person name="Bae J.-W."/>
        </authorList>
    </citation>
    <scope>NUCLEOTIDE SEQUENCE [LARGE SCALE GENOMIC DNA]</scope>
    <source>
        <strain evidence="1 2">H11R3</strain>
    </source>
</reference>
<accession>A0A3S8ZPK5</accession>
<name>A0A3S8ZPK5_9NEIS</name>
<dbReference type="KEGG" id="iod:EJO50_02180"/>
<evidence type="ECO:0000313" key="1">
    <source>
        <dbReference type="EMBL" id="AZN35396.1"/>
    </source>
</evidence>
<dbReference type="RefSeq" id="WP_125971368.1">
    <property type="nucleotide sequence ID" value="NZ_CP034433.1"/>
</dbReference>
<dbReference type="Proteomes" id="UP000282438">
    <property type="component" value="Chromosome"/>
</dbReference>
<organism evidence="1 2">
    <name type="scientific">Iodobacter ciconiae</name>
    <dbReference type="NCBI Taxonomy" id="2496266"/>
    <lineage>
        <taxon>Bacteria</taxon>
        <taxon>Pseudomonadati</taxon>
        <taxon>Pseudomonadota</taxon>
        <taxon>Betaproteobacteria</taxon>
        <taxon>Neisseriales</taxon>
        <taxon>Chitinibacteraceae</taxon>
        <taxon>Iodobacter</taxon>
    </lineage>
</organism>
<dbReference type="AlphaFoldDB" id="A0A3S8ZPK5"/>